<dbReference type="PROSITE" id="PS50280">
    <property type="entry name" value="SET"/>
    <property type="match status" value="1"/>
</dbReference>
<dbReference type="OrthoDB" id="5945798at2759"/>
<dbReference type="Proteomes" id="UP000674179">
    <property type="component" value="Chromosome 23"/>
</dbReference>
<protein>
    <recommendedName>
        <fullName evidence="2">SET domain-containing protein</fullName>
    </recommendedName>
</protein>
<accession>A0A836HJ49</accession>
<dbReference type="PANTHER" id="PTHR12197">
    <property type="entry name" value="HISTONE-LYSINE N-METHYLTRANSFERASE SMYD"/>
    <property type="match status" value="1"/>
</dbReference>
<dbReference type="KEGG" id="lenr:94172666"/>
<evidence type="ECO:0000313" key="3">
    <source>
        <dbReference type="EMBL" id="KAG5478886.1"/>
    </source>
</evidence>
<dbReference type="RefSeq" id="XP_067692944.1">
    <property type="nucleotide sequence ID" value="XM_067837156.1"/>
</dbReference>
<feature type="region of interest" description="Disordered" evidence="1">
    <location>
        <begin position="187"/>
        <end position="209"/>
    </location>
</feature>
<dbReference type="GeneID" id="94172666"/>
<organism evidence="3 4">
    <name type="scientific">Leishmania enriettii</name>
    <dbReference type="NCBI Taxonomy" id="5663"/>
    <lineage>
        <taxon>Eukaryota</taxon>
        <taxon>Discoba</taxon>
        <taxon>Euglenozoa</taxon>
        <taxon>Kinetoplastea</taxon>
        <taxon>Metakinetoplastina</taxon>
        <taxon>Trypanosomatida</taxon>
        <taxon>Trypanosomatidae</taxon>
        <taxon>Leishmaniinae</taxon>
        <taxon>Leishmania</taxon>
    </lineage>
</organism>
<dbReference type="CDD" id="cd20071">
    <property type="entry name" value="SET_SMYD"/>
    <property type="match status" value="1"/>
</dbReference>
<feature type="region of interest" description="Disordered" evidence="1">
    <location>
        <begin position="63"/>
        <end position="100"/>
    </location>
</feature>
<dbReference type="AlphaFoldDB" id="A0A836HJ49"/>
<proteinExistence type="predicted"/>
<dbReference type="Pfam" id="PF00856">
    <property type="entry name" value="SET"/>
    <property type="match status" value="1"/>
</dbReference>
<feature type="domain" description="SET" evidence="2">
    <location>
        <begin position="506"/>
        <end position="740"/>
    </location>
</feature>
<reference evidence="3 4" key="1">
    <citation type="submission" date="2021-02" db="EMBL/GenBank/DDBJ databases">
        <title>Leishmania (Mundinia) enrietti genome sequencing and assembly.</title>
        <authorList>
            <person name="Almutairi H."/>
            <person name="Gatherer D."/>
        </authorList>
    </citation>
    <scope>NUCLEOTIDE SEQUENCE [LARGE SCALE GENOMIC DNA]</scope>
    <source>
        <strain evidence="3">CUR178</strain>
    </source>
</reference>
<keyword evidence="4" id="KW-1185">Reference proteome</keyword>
<comment type="caution">
    <text evidence="3">The sequence shown here is derived from an EMBL/GenBank/DDBJ whole genome shotgun (WGS) entry which is preliminary data.</text>
</comment>
<dbReference type="InterPro" id="IPR001214">
    <property type="entry name" value="SET_dom"/>
</dbReference>
<dbReference type="InterPro" id="IPR050869">
    <property type="entry name" value="H3K4_H4K5_MeTrfase"/>
</dbReference>
<dbReference type="SUPFAM" id="SSF82199">
    <property type="entry name" value="SET domain"/>
    <property type="match status" value="1"/>
</dbReference>
<gene>
    <name evidence="3" type="ORF">CUR178_05467</name>
</gene>
<dbReference type="GO" id="GO:0005634">
    <property type="term" value="C:nucleus"/>
    <property type="evidence" value="ECO:0007669"/>
    <property type="project" value="TreeGrafter"/>
</dbReference>
<evidence type="ECO:0000256" key="1">
    <source>
        <dbReference type="SAM" id="MobiDB-lite"/>
    </source>
</evidence>
<dbReference type="EMBL" id="JAFHKP010000023">
    <property type="protein sequence ID" value="KAG5478886.1"/>
    <property type="molecule type" value="Genomic_DNA"/>
</dbReference>
<evidence type="ECO:0000313" key="4">
    <source>
        <dbReference type="Proteomes" id="UP000674179"/>
    </source>
</evidence>
<dbReference type="PANTHER" id="PTHR12197:SF251">
    <property type="entry name" value="EG:BACR7C10.4 PROTEIN"/>
    <property type="match status" value="1"/>
</dbReference>
<name>A0A836HJ49_LEIEN</name>
<dbReference type="Gene3D" id="2.170.270.10">
    <property type="entry name" value="SET domain"/>
    <property type="match status" value="1"/>
</dbReference>
<sequence length="890" mass="94689">MESCFALAYSSKEEAGRHAVARRHISPGELVLAAAPYGLVLNPSHCPSALYLSSRATSEESAAAITDSHAGRSGKLAKRSKSNAGKKAVGRGGGSRANGTATASAAVESVSASHYIHALQDEDRVQGVVSAMVKTRWYTTTPTRCSVCFQEIPAGRWLCNRGSLAELAMDMTQEQEALDRDIEAAEERAAGAGGASRGNKGGDDGASNGAEASAAAAAAFRKLKKPFRSSEARKDGAVELKQRMLVKALALKAELLFRRQLQRRRRAEEGLPVVRLEGWEVPTSSSHHAVGTACDEAAMSGCSSCGVLCYCSEACWRAYREGHEQSGECAVLRGLYPRLMAEYYAMGAASSCAGVGHGSGASSAPSLAALPGDEPLHWARSTSESRMLEFQSLLFSAIVATRAYGAGYQSNLATAAGRAEGCVTGHAAAPYGADDCAAPEEAEAQADALDEQLLLSTADVALPSRAVHRRPGTQVASTAPKAVHSVVIPKEALSIEAIRAKAGLTGKVEVLDADPELRRIARGVWTWRDDLNTASRPDDSSDSPAAETCGIRTVNAALVRSFAGNSTIAGGAGEGFPPKLTARAPLYAEFAQMETNLSVISKQHRSTYQRYYRAFAKRVLPVLQQLLLHHRRGVAVCDCRDDDADAASRTSAPHGEGTGHLLQVSELYFQRLCAVAQCNSFGLYDKQDNCIGFGIYREASYFNHSCVPNLCRVMHQGSRLAAFYTLRAIAPQETLSICYTDVEQLNSAERRRNLLRTYRFFCMCERCSGNAEGPQMAIVAAGSRESAVDTRSGCAEVSPAVFEKPLLLCGACAIHGYLRPLPPPSSGFSALESDAADTLTPSWTMQEVQVRQCTVCRTQVVREASAAAPTLGRVDSQGGSVHSVCLRGGS</sequence>
<dbReference type="InterPro" id="IPR046341">
    <property type="entry name" value="SET_dom_sf"/>
</dbReference>
<evidence type="ECO:0000259" key="2">
    <source>
        <dbReference type="PROSITE" id="PS50280"/>
    </source>
</evidence>